<evidence type="ECO:0000313" key="9">
    <source>
        <dbReference type="EMBL" id="VDS06491.1"/>
    </source>
</evidence>
<comment type="similarity">
    <text evidence="7">Belongs to the PpiD chaperone family.</text>
</comment>
<dbReference type="GO" id="GO:0005886">
    <property type="term" value="C:plasma membrane"/>
    <property type="evidence" value="ECO:0007669"/>
    <property type="project" value="UniProtKB-SubCell"/>
</dbReference>
<evidence type="ECO:0000256" key="1">
    <source>
        <dbReference type="ARBA" id="ARBA00004401"/>
    </source>
</evidence>
<feature type="domain" description="PpiC" evidence="8">
    <location>
        <begin position="247"/>
        <end position="363"/>
    </location>
</feature>
<evidence type="ECO:0000256" key="2">
    <source>
        <dbReference type="ARBA" id="ARBA00022475"/>
    </source>
</evidence>
<keyword evidence="5" id="KW-0472">Membrane</keyword>
<keyword evidence="3" id="KW-0812">Transmembrane</keyword>
<dbReference type="Pfam" id="PF13145">
    <property type="entry name" value="Rotamase_2"/>
    <property type="match status" value="1"/>
</dbReference>
<accession>A0A3S4DST6</accession>
<dbReference type="EC" id="5.2.1.8" evidence="9"/>
<evidence type="ECO:0000256" key="4">
    <source>
        <dbReference type="ARBA" id="ARBA00022989"/>
    </source>
</evidence>
<dbReference type="SUPFAM" id="SSF109998">
    <property type="entry name" value="Triger factor/SurA peptide-binding domain-like"/>
    <property type="match status" value="1"/>
</dbReference>
<dbReference type="OrthoDB" id="9768393at2"/>
<keyword evidence="10" id="KW-1185">Reference proteome</keyword>
<gene>
    <name evidence="9" type="primary">ppiD</name>
    <name evidence="9" type="ORF">DEVEQU_03655</name>
</gene>
<keyword evidence="9" id="KW-0413">Isomerase</keyword>
<evidence type="ECO:0000313" key="10">
    <source>
        <dbReference type="Proteomes" id="UP000268844"/>
    </source>
</evidence>
<protein>
    <submittedName>
        <fullName evidence="9">Peptidyl-prolyl cis-trans isomerase D</fullName>
        <ecNumber evidence="9">5.2.1.8</ecNumber>
    </submittedName>
</protein>
<dbReference type="InterPro" id="IPR027304">
    <property type="entry name" value="Trigger_fact/SurA_dom_sf"/>
</dbReference>
<dbReference type="PANTHER" id="PTHR47529:SF1">
    <property type="entry name" value="PERIPLASMIC CHAPERONE PPID"/>
    <property type="match status" value="1"/>
</dbReference>
<name>A0A3S4DST6_9HYPH</name>
<evidence type="ECO:0000256" key="3">
    <source>
        <dbReference type="ARBA" id="ARBA00022692"/>
    </source>
</evidence>
<organism evidence="9 10">
    <name type="scientific">Devosia equisanguinis</name>
    <dbReference type="NCBI Taxonomy" id="2490941"/>
    <lineage>
        <taxon>Bacteria</taxon>
        <taxon>Pseudomonadati</taxon>
        <taxon>Pseudomonadota</taxon>
        <taxon>Alphaproteobacteria</taxon>
        <taxon>Hyphomicrobiales</taxon>
        <taxon>Devosiaceae</taxon>
        <taxon>Devosia</taxon>
    </lineage>
</organism>
<dbReference type="Proteomes" id="UP000268844">
    <property type="component" value="Unassembled WGS sequence"/>
</dbReference>
<dbReference type="InterPro" id="IPR000297">
    <property type="entry name" value="PPIase_PpiC"/>
</dbReference>
<comment type="subcellular location">
    <subcellularLocation>
        <location evidence="1">Cell membrane</location>
        <topology evidence="1">Single-pass type II membrane protein</topology>
    </subcellularLocation>
</comment>
<dbReference type="PANTHER" id="PTHR47529">
    <property type="entry name" value="PEPTIDYL-PROLYL CIS-TRANS ISOMERASE D"/>
    <property type="match status" value="1"/>
</dbReference>
<evidence type="ECO:0000256" key="7">
    <source>
        <dbReference type="ARBA" id="ARBA00038408"/>
    </source>
</evidence>
<keyword evidence="4" id="KW-1133">Transmembrane helix</keyword>
<dbReference type="AlphaFoldDB" id="A0A3S4DST6"/>
<evidence type="ECO:0000256" key="5">
    <source>
        <dbReference type="ARBA" id="ARBA00023136"/>
    </source>
</evidence>
<dbReference type="InterPro" id="IPR052029">
    <property type="entry name" value="PpiD_chaperone"/>
</dbReference>
<keyword evidence="2" id="KW-1003">Cell membrane</keyword>
<dbReference type="EMBL" id="UZWD01000049">
    <property type="protein sequence ID" value="VDS06491.1"/>
    <property type="molecule type" value="Genomic_DNA"/>
</dbReference>
<keyword evidence="6" id="KW-0143">Chaperone</keyword>
<evidence type="ECO:0000256" key="6">
    <source>
        <dbReference type="ARBA" id="ARBA00023186"/>
    </source>
</evidence>
<evidence type="ECO:0000259" key="8">
    <source>
        <dbReference type="Pfam" id="PF13145"/>
    </source>
</evidence>
<proteinExistence type="inferred from homology"/>
<sequence>MLVGLRDFSKSWPGKILGAFLLVGVAGFGINNVIADFGSNTVARVGNEEITSREFLRAYQSQINRVAQQLGSVPTAAQAESFGIPTAVILGLSEGAALTNLADQFGVGVSEAKLGQMLRQDPSFQGTLGNFDPSTFTQVLQMSGWTEAEYFKARGDEAKREQITKSLFAENALPKVGLDLVNNYAATKRTIDYITLTDTNIETPAAPTEDELAAYLTQHQSEFRTVESRRVQMLDLSVASLAATKTIDDAAIAAEYERAKATLTTPERRTIEQVALTTEQVAQFEAAAAEGKDFATAVAETGVTPTPIGTLAQSEVTDAALAGAAFGLQQGAFTLIDGIGGRRAIHVSEIVPAGEPTLDDARDQIRNSLATAQARNEINDVLDQIEELRAAFRPLTEIAERFGLQLYEAEVTAAGTELSVLPNLAPEDRSRVSQAIFKAQDGQLIPAVSLTGNAHLWFDLAEVKPARDQTLDEVRDQLTTLITEERTNNALLALSKELVARLEAGEAMADVAVSLNLFPQISTPFSRFGADDGSIDNVIAQAVFAGGPDHKGSAVSSTGEYVVFDVAENTAPTEPLAPQAITNVENEARTGLYTEFVGALRDDAGLRINQQALTQLLTLNYGQ</sequence>
<dbReference type="GO" id="GO:0003755">
    <property type="term" value="F:peptidyl-prolyl cis-trans isomerase activity"/>
    <property type="evidence" value="ECO:0007669"/>
    <property type="project" value="UniProtKB-EC"/>
</dbReference>
<dbReference type="RefSeq" id="WP_126152002.1">
    <property type="nucleotide sequence ID" value="NZ_JBHTMH010000001.1"/>
</dbReference>
<dbReference type="Pfam" id="PF13624">
    <property type="entry name" value="SurA_N_3"/>
    <property type="match status" value="1"/>
</dbReference>
<reference evidence="9 10" key="1">
    <citation type="submission" date="2018-12" db="EMBL/GenBank/DDBJ databases">
        <authorList>
            <person name="Criscuolo A."/>
        </authorList>
    </citation>
    <scope>NUCLEOTIDE SEQUENCE [LARGE SCALE GENOMIC DNA]</scope>
    <source>
        <strain evidence="9">ACIP1116281</strain>
    </source>
</reference>